<evidence type="ECO:0000313" key="2">
    <source>
        <dbReference type="EMBL" id="KAK5647089.1"/>
    </source>
</evidence>
<protein>
    <submittedName>
        <fullName evidence="2">Uncharacterized protein</fullName>
    </submittedName>
</protein>
<evidence type="ECO:0000313" key="3">
    <source>
        <dbReference type="Proteomes" id="UP001329430"/>
    </source>
</evidence>
<reference evidence="2 3" key="1">
    <citation type="journal article" date="2024" name="Insects">
        <title>An Improved Chromosome-Level Genome Assembly of the Firefly Pyrocoelia pectoralis.</title>
        <authorList>
            <person name="Fu X."/>
            <person name="Meyer-Rochow V.B."/>
            <person name="Ballantyne L."/>
            <person name="Zhu X."/>
        </authorList>
    </citation>
    <scope>NUCLEOTIDE SEQUENCE [LARGE SCALE GENOMIC DNA]</scope>
    <source>
        <strain evidence="2">XCY_ONT2</strain>
    </source>
</reference>
<comment type="caution">
    <text evidence="2">The sequence shown here is derived from an EMBL/GenBank/DDBJ whole genome shotgun (WGS) entry which is preliminary data.</text>
</comment>
<keyword evidence="1" id="KW-1133">Transmembrane helix</keyword>
<dbReference type="EMBL" id="JAVRBK010000003">
    <property type="protein sequence ID" value="KAK5647089.1"/>
    <property type="molecule type" value="Genomic_DNA"/>
</dbReference>
<accession>A0AAN7VNN3</accession>
<keyword evidence="1" id="KW-0812">Transmembrane</keyword>
<proteinExistence type="predicted"/>
<sequence length="113" mass="12781">MVDAGYLKAMSDNLPRVDVFMLAEFLKKDDRFNTAEIHGAKVLVNHFSLFGISIIIIITISLIFLNCGNKKKKSRRNSKLKRCYPAQTICCLTESRTKSFSLQKCLAHLKASI</sequence>
<feature type="transmembrane region" description="Helical" evidence="1">
    <location>
        <begin position="47"/>
        <end position="67"/>
    </location>
</feature>
<keyword evidence="1" id="KW-0472">Membrane</keyword>
<dbReference type="AlphaFoldDB" id="A0AAN7VNN3"/>
<name>A0AAN7VNN3_9COLE</name>
<keyword evidence="3" id="KW-1185">Reference proteome</keyword>
<evidence type="ECO:0000256" key="1">
    <source>
        <dbReference type="SAM" id="Phobius"/>
    </source>
</evidence>
<organism evidence="2 3">
    <name type="scientific">Pyrocoelia pectoralis</name>
    <dbReference type="NCBI Taxonomy" id="417401"/>
    <lineage>
        <taxon>Eukaryota</taxon>
        <taxon>Metazoa</taxon>
        <taxon>Ecdysozoa</taxon>
        <taxon>Arthropoda</taxon>
        <taxon>Hexapoda</taxon>
        <taxon>Insecta</taxon>
        <taxon>Pterygota</taxon>
        <taxon>Neoptera</taxon>
        <taxon>Endopterygota</taxon>
        <taxon>Coleoptera</taxon>
        <taxon>Polyphaga</taxon>
        <taxon>Elateriformia</taxon>
        <taxon>Elateroidea</taxon>
        <taxon>Lampyridae</taxon>
        <taxon>Lampyrinae</taxon>
        <taxon>Pyrocoelia</taxon>
    </lineage>
</organism>
<dbReference type="Proteomes" id="UP001329430">
    <property type="component" value="Chromosome 3"/>
</dbReference>
<gene>
    <name evidence="2" type="ORF">RI129_005553</name>
</gene>